<feature type="non-terminal residue" evidence="2">
    <location>
        <position position="1"/>
    </location>
</feature>
<evidence type="ECO:0000313" key="2">
    <source>
        <dbReference type="EMBL" id="KAJ7303631.1"/>
    </source>
</evidence>
<sequence length="69" mass="7410">TGTHWQVSQATPLMNIVINMSTPPDTAHQGKWFTTLSKIRNTTENCSGGFTGDLVFNGGKIGMSVGNQQ</sequence>
<evidence type="ECO:0000259" key="1">
    <source>
        <dbReference type="Pfam" id="PF12708"/>
    </source>
</evidence>
<name>A0AAD6Z1W0_9AGAR</name>
<evidence type="ECO:0000313" key="3">
    <source>
        <dbReference type="Proteomes" id="UP001218218"/>
    </source>
</evidence>
<dbReference type="AlphaFoldDB" id="A0AAD6Z1W0"/>
<feature type="domain" description="Rhamnogalacturonase A/B/Epimerase-like pectate lyase" evidence="1">
    <location>
        <begin position="1"/>
        <end position="69"/>
    </location>
</feature>
<dbReference type="Proteomes" id="UP001218218">
    <property type="component" value="Unassembled WGS sequence"/>
</dbReference>
<comment type="caution">
    <text evidence="2">The sequence shown here is derived from an EMBL/GenBank/DDBJ whole genome shotgun (WGS) entry which is preliminary data.</text>
</comment>
<feature type="non-terminal residue" evidence="2">
    <location>
        <position position="69"/>
    </location>
</feature>
<proteinExistence type="predicted"/>
<dbReference type="InterPro" id="IPR024535">
    <property type="entry name" value="RHGA/B-epi-like_pectate_lyase"/>
</dbReference>
<dbReference type="InterPro" id="IPR012334">
    <property type="entry name" value="Pectin_lyas_fold"/>
</dbReference>
<protein>
    <recommendedName>
        <fullName evidence="1">Rhamnogalacturonase A/B/Epimerase-like pectate lyase domain-containing protein</fullName>
    </recommendedName>
</protein>
<dbReference type="Gene3D" id="2.160.20.10">
    <property type="entry name" value="Single-stranded right-handed beta-helix, Pectin lyase-like"/>
    <property type="match status" value="1"/>
</dbReference>
<dbReference type="Pfam" id="PF12708">
    <property type="entry name" value="Pect-lyase_RHGA_epim"/>
    <property type="match status" value="1"/>
</dbReference>
<accession>A0AAD6Z1W0</accession>
<dbReference type="EMBL" id="JARIHO010000104">
    <property type="protein sequence ID" value="KAJ7303631.1"/>
    <property type="molecule type" value="Genomic_DNA"/>
</dbReference>
<gene>
    <name evidence="2" type="ORF">DFH08DRAFT_645853</name>
</gene>
<keyword evidence="3" id="KW-1185">Reference proteome</keyword>
<organism evidence="2 3">
    <name type="scientific">Mycena albidolilacea</name>
    <dbReference type="NCBI Taxonomy" id="1033008"/>
    <lineage>
        <taxon>Eukaryota</taxon>
        <taxon>Fungi</taxon>
        <taxon>Dikarya</taxon>
        <taxon>Basidiomycota</taxon>
        <taxon>Agaricomycotina</taxon>
        <taxon>Agaricomycetes</taxon>
        <taxon>Agaricomycetidae</taxon>
        <taxon>Agaricales</taxon>
        <taxon>Marasmiineae</taxon>
        <taxon>Mycenaceae</taxon>
        <taxon>Mycena</taxon>
    </lineage>
</organism>
<reference evidence="2" key="1">
    <citation type="submission" date="2023-03" db="EMBL/GenBank/DDBJ databases">
        <title>Massive genome expansion in bonnet fungi (Mycena s.s.) driven by repeated elements and novel gene families across ecological guilds.</title>
        <authorList>
            <consortium name="Lawrence Berkeley National Laboratory"/>
            <person name="Harder C.B."/>
            <person name="Miyauchi S."/>
            <person name="Viragh M."/>
            <person name="Kuo A."/>
            <person name="Thoen E."/>
            <person name="Andreopoulos B."/>
            <person name="Lu D."/>
            <person name="Skrede I."/>
            <person name="Drula E."/>
            <person name="Henrissat B."/>
            <person name="Morin E."/>
            <person name="Kohler A."/>
            <person name="Barry K."/>
            <person name="LaButti K."/>
            <person name="Morin E."/>
            <person name="Salamov A."/>
            <person name="Lipzen A."/>
            <person name="Mereny Z."/>
            <person name="Hegedus B."/>
            <person name="Baldrian P."/>
            <person name="Stursova M."/>
            <person name="Weitz H."/>
            <person name="Taylor A."/>
            <person name="Grigoriev I.V."/>
            <person name="Nagy L.G."/>
            <person name="Martin F."/>
            <person name="Kauserud H."/>
        </authorList>
    </citation>
    <scope>NUCLEOTIDE SEQUENCE</scope>
    <source>
        <strain evidence="2">CBHHK002</strain>
    </source>
</reference>